<organism evidence="3 4">
    <name type="scientific">Acinetobacter pittii</name>
    <name type="common">Acinetobacter genomosp. 3</name>
    <dbReference type="NCBI Taxonomy" id="48296"/>
    <lineage>
        <taxon>Bacteria</taxon>
        <taxon>Pseudomonadati</taxon>
        <taxon>Pseudomonadota</taxon>
        <taxon>Gammaproteobacteria</taxon>
        <taxon>Moraxellales</taxon>
        <taxon>Moraxellaceae</taxon>
        <taxon>Acinetobacter</taxon>
        <taxon>Acinetobacter calcoaceticus/baumannii complex</taxon>
    </lineage>
</organism>
<dbReference type="PANTHER" id="PTHR42879">
    <property type="entry name" value="3-OXOACYL-(ACYL-CARRIER-PROTEIN) REDUCTASE"/>
    <property type="match status" value="1"/>
</dbReference>
<evidence type="ECO:0000313" key="3">
    <source>
        <dbReference type="EMBL" id="OTU25882.1"/>
    </source>
</evidence>
<evidence type="ECO:0000256" key="2">
    <source>
        <dbReference type="RuleBase" id="RU000363"/>
    </source>
</evidence>
<evidence type="ECO:0000313" key="4">
    <source>
        <dbReference type="Proteomes" id="UP000195162"/>
    </source>
</evidence>
<dbReference type="Proteomes" id="UP000195162">
    <property type="component" value="Unassembled WGS sequence"/>
</dbReference>
<dbReference type="EMBL" id="NGIR01000032">
    <property type="protein sequence ID" value="OTU25882.1"/>
    <property type="molecule type" value="Genomic_DNA"/>
</dbReference>
<dbReference type="AlphaFoldDB" id="A0A242U1H2"/>
<reference evidence="3 4" key="1">
    <citation type="submission" date="2017-05" db="EMBL/GenBank/DDBJ databases">
        <authorList>
            <person name="Song R."/>
            <person name="Chenine A.L."/>
            <person name="Ruprecht R.M."/>
        </authorList>
    </citation>
    <scope>NUCLEOTIDE SEQUENCE [LARGE SCALE GENOMIC DNA]</scope>
    <source>
        <strain evidence="3 4">ARLG1955</strain>
    </source>
</reference>
<proteinExistence type="inferred from homology"/>
<dbReference type="InterPro" id="IPR050259">
    <property type="entry name" value="SDR"/>
</dbReference>
<dbReference type="PANTHER" id="PTHR42879:SF2">
    <property type="entry name" value="3-OXOACYL-[ACYL-CARRIER-PROTEIN] REDUCTASE FABG"/>
    <property type="match status" value="1"/>
</dbReference>
<dbReference type="RefSeq" id="WP_086376205.1">
    <property type="nucleotide sequence ID" value="NZ_JADVOL010000007.1"/>
</dbReference>
<accession>A0A242U1H2</accession>
<dbReference type="Pfam" id="PF00106">
    <property type="entry name" value="adh_short"/>
    <property type="match status" value="1"/>
</dbReference>
<dbReference type="CDD" id="cd05233">
    <property type="entry name" value="SDR_c"/>
    <property type="match status" value="1"/>
</dbReference>
<gene>
    <name evidence="3" type="ORF">CAT59_16835</name>
</gene>
<dbReference type="InterPro" id="IPR036291">
    <property type="entry name" value="NAD(P)-bd_dom_sf"/>
</dbReference>
<dbReference type="PRINTS" id="PR00080">
    <property type="entry name" value="SDRFAMILY"/>
</dbReference>
<dbReference type="PRINTS" id="PR00081">
    <property type="entry name" value="GDHRDH"/>
</dbReference>
<dbReference type="SUPFAM" id="SSF51735">
    <property type="entry name" value="NAD(P)-binding Rossmann-fold domains"/>
    <property type="match status" value="1"/>
</dbReference>
<comment type="caution">
    <text evidence="3">The sequence shown here is derived from an EMBL/GenBank/DDBJ whole genome shotgun (WGS) entry which is preliminary data.</text>
</comment>
<name>A0A242U1H2_ACIPI</name>
<evidence type="ECO:0000256" key="1">
    <source>
        <dbReference type="ARBA" id="ARBA00006484"/>
    </source>
</evidence>
<dbReference type="InterPro" id="IPR002347">
    <property type="entry name" value="SDR_fam"/>
</dbReference>
<protein>
    <submittedName>
        <fullName evidence="3">Epimerase</fullName>
    </submittedName>
</protein>
<comment type="similarity">
    <text evidence="1 2">Belongs to the short-chain dehydrogenases/reductases (SDR) family.</text>
</comment>
<sequence>MKLSLEGQNILVTGSENGMGKSIVKKLSSEGANIIIQFEKDKKLAESLLREIDNKGWIIQADLSALDGPFKLWEKALIEAGQIHAIVNNASIRTELSIDSPSESWQAIWRKEFQINFFAAADLCKEAIAHFKLAGKGRIINITSRAGQRGYVAEALPYGCSKAALINLTKSIARSFGNDGITAVAIAPGWVQSELDENSISSNAQQSALAEIPIAEMVKPEELAELVSFVLIPSQLSLNGSTIDINGGSYIR</sequence>
<dbReference type="Gene3D" id="3.40.50.720">
    <property type="entry name" value="NAD(P)-binding Rossmann-like Domain"/>
    <property type="match status" value="1"/>
</dbReference>